<sequence length="155" mass="16532">SLAIWIGGCAEPVANIGIGAGIGAALSNTFTGAKADLARREQELIARYNQGVEIGMEQRHLDEIEIAINDVRATKQTVETGESLLSVNWQDPKAVSSVIGLATLTVMGWFNRKKLKATTLELSGKNAAISKFQGVSSPEVAGQLHEIIKEKTNTS</sequence>
<evidence type="ECO:0000313" key="1">
    <source>
        <dbReference type="EMBL" id="KKL80600.1"/>
    </source>
</evidence>
<reference evidence="1" key="1">
    <citation type="journal article" date="2015" name="Nature">
        <title>Complex archaea that bridge the gap between prokaryotes and eukaryotes.</title>
        <authorList>
            <person name="Spang A."/>
            <person name="Saw J.H."/>
            <person name="Jorgensen S.L."/>
            <person name="Zaremba-Niedzwiedzka K."/>
            <person name="Martijn J."/>
            <person name="Lind A.E."/>
            <person name="van Eijk R."/>
            <person name="Schleper C."/>
            <person name="Guy L."/>
            <person name="Ettema T.J."/>
        </authorList>
    </citation>
    <scope>NUCLEOTIDE SEQUENCE</scope>
</reference>
<feature type="non-terminal residue" evidence="1">
    <location>
        <position position="1"/>
    </location>
</feature>
<comment type="caution">
    <text evidence="1">The sequence shown here is derived from an EMBL/GenBank/DDBJ whole genome shotgun (WGS) entry which is preliminary data.</text>
</comment>
<protein>
    <submittedName>
        <fullName evidence="1">Uncharacterized protein</fullName>
    </submittedName>
</protein>
<gene>
    <name evidence="1" type="ORF">LCGC14_2003120</name>
</gene>
<name>A0A0F9HFZ4_9ZZZZ</name>
<proteinExistence type="predicted"/>
<organism evidence="1">
    <name type="scientific">marine sediment metagenome</name>
    <dbReference type="NCBI Taxonomy" id="412755"/>
    <lineage>
        <taxon>unclassified sequences</taxon>
        <taxon>metagenomes</taxon>
        <taxon>ecological metagenomes</taxon>
    </lineage>
</organism>
<dbReference type="AlphaFoldDB" id="A0A0F9HFZ4"/>
<accession>A0A0F9HFZ4</accession>
<dbReference type="EMBL" id="LAZR01022801">
    <property type="protein sequence ID" value="KKL80600.1"/>
    <property type="molecule type" value="Genomic_DNA"/>
</dbReference>